<organism evidence="1 2">
    <name type="scientific">Dermacentor silvarum</name>
    <name type="common">Tick</name>
    <dbReference type="NCBI Taxonomy" id="543639"/>
    <lineage>
        <taxon>Eukaryota</taxon>
        <taxon>Metazoa</taxon>
        <taxon>Ecdysozoa</taxon>
        <taxon>Arthropoda</taxon>
        <taxon>Chelicerata</taxon>
        <taxon>Arachnida</taxon>
        <taxon>Acari</taxon>
        <taxon>Parasitiformes</taxon>
        <taxon>Ixodida</taxon>
        <taxon>Ixodoidea</taxon>
        <taxon>Ixodidae</taxon>
        <taxon>Rhipicephalinae</taxon>
        <taxon>Dermacentor</taxon>
    </lineage>
</organism>
<protein>
    <submittedName>
        <fullName evidence="1">Uncharacterized protein</fullName>
    </submittedName>
</protein>
<evidence type="ECO:0000313" key="2">
    <source>
        <dbReference type="Proteomes" id="UP000821865"/>
    </source>
</evidence>
<dbReference type="Proteomes" id="UP000821865">
    <property type="component" value="Chromosome 1"/>
</dbReference>
<proteinExistence type="predicted"/>
<name>A0ACB8DYB6_DERSI</name>
<keyword evidence="2" id="KW-1185">Reference proteome</keyword>
<accession>A0ACB8DYB6</accession>
<sequence>MGVLNILRCPLFEGVLMRPYPNGRVYGANLPVFNGIEERSLLYFVVYHLDPSARTSRSARETERAANMAVTIDAGVVRHWIQDMDIPEVDFGTFLWNTCEQYGNRTAVTVADGTSCSYGQLRDGWLRVAEALERRGFGPGQRACVHAANSADLLLAIGGAFFAGGAVVFSKAVMTPREFRKQIEETCPSFIFCDVANSDKCKEVRGIVPSVKHVVVFGEVGGLVSFSKLLRDAQPLECREPRGAATDAMMGAFYSSGTTGVAKRVAISHRQWIVQMLATRELAAGQVRPEDLVLCAASLTHIGGLWLCCGCLTLGVPLLLLPSFNPALLVPAVRKHRVSTIMIYPSYLRSLIDSAPSDAFESVDKVFIGGSTAPVSLLLEAQDKFGFKFISQGDVGFYDGEGNVYVTGRLKELIKCMELQIEPAEIERLLLRDPAVREALVVGVPHERFGEAARAFVVLRNGGAPAGDIEGRLRRVVAEALPSHEHLHGGIEFVDHIPKSETGKSIRVALRDAHIRRQVSMRQ</sequence>
<comment type="caution">
    <text evidence="1">The sequence shown here is derived from an EMBL/GenBank/DDBJ whole genome shotgun (WGS) entry which is preliminary data.</text>
</comment>
<gene>
    <name evidence="1" type="ORF">HPB49_009084</name>
</gene>
<reference evidence="1" key="1">
    <citation type="submission" date="2020-05" db="EMBL/GenBank/DDBJ databases">
        <title>Large-scale comparative analyses of tick genomes elucidate their genetic diversity and vector capacities.</title>
        <authorList>
            <person name="Jia N."/>
            <person name="Wang J."/>
            <person name="Shi W."/>
            <person name="Du L."/>
            <person name="Sun Y."/>
            <person name="Zhan W."/>
            <person name="Jiang J."/>
            <person name="Wang Q."/>
            <person name="Zhang B."/>
            <person name="Ji P."/>
            <person name="Sakyi L.B."/>
            <person name="Cui X."/>
            <person name="Yuan T."/>
            <person name="Jiang B."/>
            <person name="Yang W."/>
            <person name="Lam T.T.-Y."/>
            <person name="Chang Q."/>
            <person name="Ding S."/>
            <person name="Wang X."/>
            <person name="Zhu J."/>
            <person name="Ruan X."/>
            <person name="Zhao L."/>
            <person name="Wei J."/>
            <person name="Que T."/>
            <person name="Du C."/>
            <person name="Cheng J."/>
            <person name="Dai P."/>
            <person name="Han X."/>
            <person name="Huang E."/>
            <person name="Gao Y."/>
            <person name="Liu J."/>
            <person name="Shao H."/>
            <person name="Ye R."/>
            <person name="Li L."/>
            <person name="Wei W."/>
            <person name="Wang X."/>
            <person name="Wang C."/>
            <person name="Yang T."/>
            <person name="Huo Q."/>
            <person name="Li W."/>
            <person name="Guo W."/>
            <person name="Chen H."/>
            <person name="Zhou L."/>
            <person name="Ni X."/>
            <person name="Tian J."/>
            <person name="Zhou Y."/>
            <person name="Sheng Y."/>
            <person name="Liu T."/>
            <person name="Pan Y."/>
            <person name="Xia L."/>
            <person name="Li J."/>
            <person name="Zhao F."/>
            <person name="Cao W."/>
        </authorList>
    </citation>
    <scope>NUCLEOTIDE SEQUENCE</scope>
    <source>
        <strain evidence="1">Dsil-2018</strain>
    </source>
</reference>
<evidence type="ECO:0000313" key="1">
    <source>
        <dbReference type="EMBL" id="KAH7979341.1"/>
    </source>
</evidence>
<dbReference type="EMBL" id="CM023470">
    <property type="protein sequence ID" value="KAH7979341.1"/>
    <property type="molecule type" value="Genomic_DNA"/>
</dbReference>